<gene>
    <name evidence="1" type="ORF">SAMN02927914_00219</name>
</gene>
<organism evidence="1 2">
    <name type="scientific">Mesorhizobium qingshengii</name>
    <dbReference type="NCBI Taxonomy" id="1165689"/>
    <lineage>
        <taxon>Bacteria</taxon>
        <taxon>Pseudomonadati</taxon>
        <taxon>Pseudomonadota</taxon>
        <taxon>Alphaproteobacteria</taxon>
        <taxon>Hyphomicrobiales</taxon>
        <taxon>Phyllobacteriaceae</taxon>
        <taxon>Mesorhizobium</taxon>
    </lineage>
</organism>
<reference evidence="1 2" key="1">
    <citation type="submission" date="2016-10" db="EMBL/GenBank/DDBJ databases">
        <authorList>
            <person name="de Groot N.N."/>
        </authorList>
    </citation>
    <scope>NUCLEOTIDE SEQUENCE [LARGE SCALE GENOMIC DNA]</scope>
    <source>
        <strain evidence="1 2">CGMCC 1.12097</strain>
    </source>
</reference>
<dbReference type="STRING" id="1165689.SAMN02927914_00219"/>
<sequence length="110" mass="11956">MTPAYRSAAVIFGRLDGDAMGAADRMCQRCGNSLAGKRADARFCCAGCRVNSHRDEVGRVDAITALAVIDRPMRTALIEAGALNPQHEHDAEKLREAFALMCHQFAKKHA</sequence>
<evidence type="ECO:0000313" key="1">
    <source>
        <dbReference type="EMBL" id="SDA40253.1"/>
    </source>
</evidence>
<name>A0A1G5V303_9HYPH</name>
<dbReference type="RefSeq" id="WP_208604568.1">
    <property type="nucleotide sequence ID" value="NZ_FMXM01000002.1"/>
</dbReference>
<proteinExistence type="predicted"/>
<evidence type="ECO:0000313" key="2">
    <source>
        <dbReference type="Proteomes" id="UP000198588"/>
    </source>
</evidence>
<dbReference type="AlphaFoldDB" id="A0A1G5V303"/>
<protein>
    <submittedName>
        <fullName evidence="1">Uncharacterized protein</fullName>
    </submittedName>
</protein>
<dbReference type="Proteomes" id="UP000198588">
    <property type="component" value="Unassembled WGS sequence"/>
</dbReference>
<accession>A0A1G5V303</accession>
<dbReference type="EMBL" id="FMXM01000002">
    <property type="protein sequence ID" value="SDA40253.1"/>
    <property type="molecule type" value="Genomic_DNA"/>
</dbReference>